<dbReference type="Gene3D" id="3.40.430.10">
    <property type="entry name" value="Dihydrofolate Reductase, subunit A"/>
    <property type="match status" value="1"/>
</dbReference>
<dbReference type="AlphaFoldDB" id="A0A1X7NGW0"/>
<proteinExistence type="predicted"/>
<dbReference type="Pfam" id="PF01872">
    <property type="entry name" value="RibD_C"/>
    <property type="match status" value="1"/>
</dbReference>
<dbReference type="GO" id="GO:0008703">
    <property type="term" value="F:5-amino-6-(5-phosphoribosylamino)uracil reductase activity"/>
    <property type="evidence" value="ECO:0007669"/>
    <property type="project" value="InterPro"/>
</dbReference>
<evidence type="ECO:0000313" key="2">
    <source>
        <dbReference type="EMBL" id="SMH36166.1"/>
    </source>
</evidence>
<dbReference type="STRING" id="1891671.SAMN06295885_1216"/>
<gene>
    <name evidence="2" type="ORF">SAMN06295885_1216</name>
</gene>
<evidence type="ECO:0000259" key="1">
    <source>
        <dbReference type="Pfam" id="PF01872"/>
    </source>
</evidence>
<organism evidence="2 3">
    <name type="scientific">Rathayibacter oskolensis</name>
    <dbReference type="NCBI Taxonomy" id="1891671"/>
    <lineage>
        <taxon>Bacteria</taxon>
        <taxon>Bacillati</taxon>
        <taxon>Actinomycetota</taxon>
        <taxon>Actinomycetes</taxon>
        <taxon>Micrococcales</taxon>
        <taxon>Microbacteriaceae</taxon>
        <taxon>Rathayibacter</taxon>
    </lineage>
</organism>
<dbReference type="RefSeq" id="WP_085475627.1">
    <property type="nucleotide sequence ID" value="NZ_FXBM01000001.1"/>
</dbReference>
<dbReference type="EMBL" id="FXBM01000001">
    <property type="protein sequence ID" value="SMH36166.1"/>
    <property type="molecule type" value="Genomic_DNA"/>
</dbReference>
<dbReference type="OrthoDB" id="7949219at2"/>
<protein>
    <submittedName>
        <fullName evidence="2">Dihydrofolate reductase</fullName>
    </submittedName>
</protein>
<sequence length="186" mass="20975">MGALVYSALASLDGYTVDESGGFAWAEPRPAVHRFINESEASVATFLYGRRMYETMSGWDTEYDLAKEFAFIRDFQSHWQAADKIVYSRTLPSVRTRRTRLEREFDPIAVAALVRESEQDVSIGGPGLAALALDAGIVDEIRWFVLPVTVGGGTTFLPRGLRLELDLREERRFADGTVYLRYAVRR</sequence>
<dbReference type="GO" id="GO:0009231">
    <property type="term" value="P:riboflavin biosynthetic process"/>
    <property type="evidence" value="ECO:0007669"/>
    <property type="project" value="InterPro"/>
</dbReference>
<dbReference type="SUPFAM" id="SSF53597">
    <property type="entry name" value="Dihydrofolate reductase-like"/>
    <property type="match status" value="1"/>
</dbReference>
<dbReference type="InterPro" id="IPR024072">
    <property type="entry name" value="DHFR-like_dom_sf"/>
</dbReference>
<keyword evidence="3" id="KW-1185">Reference proteome</keyword>
<dbReference type="Proteomes" id="UP000193711">
    <property type="component" value="Unassembled WGS sequence"/>
</dbReference>
<feature type="domain" description="Bacterial bifunctional deaminase-reductase C-terminal" evidence="1">
    <location>
        <begin position="5"/>
        <end position="178"/>
    </location>
</feature>
<dbReference type="InterPro" id="IPR002734">
    <property type="entry name" value="RibDG_C"/>
</dbReference>
<name>A0A1X7NGW0_9MICO</name>
<reference evidence="3" key="1">
    <citation type="submission" date="2017-04" db="EMBL/GenBank/DDBJ databases">
        <authorList>
            <person name="Varghese N."/>
            <person name="Submissions S."/>
        </authorList>
    </citation>
    <scope>NUCLEOTIDE SEQUENCE [LARGE SCALE GENOMIC DNA]</scope>
    <source>
        <strain evidence="3">VKM Ac-2121</strain>
    </source>
</reference>
<accession>A0A1X7NGW0</accession>
<evidence type="ECO:0000313" key="3">
    <source>
        <dbReference type="Proteomes" id="UP000193711"/>
    </source>
</evidence>